<dbReference type="InParanoid" id="B0DE66"/>
<feature type="region of interest" description="Disordered" evidence="1">
    <location>
        <begin position="1"/>
        <end position="32"/>
    </location>
</feature>
<proteinExistence type="predicted"/>
<evidence type="ECO:0000256" key="1">
    <source>
        <dbReference type="SAM" id="MobiDB-lite"/>
    </source>
</evidence>
<dbReference type="OrthoDB" id="415015at2759"/>
<evidence type="ECO:0000313" key="3">
    <source>
        <dbReference type="Proteomes" id="UP000001194"/>
    </source>
</evidence>
<keyword evidence="3" id="KW-1185">Reference proteome</keyword>
<protein>
    <submittedName>
        <fullName evidence="2">Predicted protein</fullName>
    </submittedName>
</protein>
<dbReference type="KEGG" id="lbc:LACBIDRAFT_298858"/>
<organism evidence="3">
    <name type="scientific">Laccaria bicolor (strain S238N-H82 / ATCC MYA-4686)</name>
    <name type="common">Bicoloured deceiver</name>
    <name type="synonym">Laccaria laccata var. bicolor</name>
    <dbReference type="NCBI Taxonomy" id="486041"/>
    <lineage>
        <taxon>Eukaryota</taxon>
        <taxon>Fungi</taxon>
        <taxon>Dikarya</taxon>
        <taxon>Basidiomycota</taxon>
        <taxon>Agaricomycotina</taxon>
        <taxon>Agaricomycetes</taxon>
        <taxon>Agaricomycetidae</taxon>
        <taxon>Agaricales</taxon>
        <taxon>Agaricineae</taxon>
        <taxon>Hydnangiaceae</taxon>
        <taxon>Laccaria</taxon>
    </lineage>
</organism>
<dbReference type="HOGENOM" id="CLU_2223714_0_0_1"/>
<sequence>MNAKQLQPASRSHKFQSHIIKKSKKNQLRPPRTAGLRTLSELTQELTKAGLDPSSVQECADERRCLLESRVPSGKSPERSMLVYALSVAVPMDYSPACPSTGHWRK</sequence>
<dbReference type="GeneID" id="6077864"/>
<gene>
    <name evidence="2" type="ORF">LACBIDRAFT_298858</name>
</gene>
<name>B0DE66_LACBS</name>
<feature type="compositionally biased region" description="Polar residues" evidence="1">
    <location>
        <begin position="1"/>
        <end position="10"/>
    </location>
</feature>
<dbReference type="RefSeq" id="XP_001882018.1">
    <property type="nucleotide sequence ID" value="XM_001881983.1"/>
</dbReference>
<dbReference type="EMBL" id="DS547105">
    <property type="protein sequence ID" value="EDR07087.1"/>
    <property type="molecule type" value="Genomic_DNA"/>
</dbReference>
<reference evidence="2 3" key="1">
    <citation type="journal article" date="2008" name="Nature">
        <title>The genome of Laccaria bicolor provides insights into mycorrhizal symbiosis.</title>
        <authorList>
            <person name="Martin F."/>
            <person name="Aerts A."/>
            <person name="Ahren D."/>
            <person name="Brun A."/>
            <person name="Danchin E.G.J."/>
            <person name="Duchaussoy F."/>
            <person name="Gibon J."/>
            <person name="Kohler A."/>
            <person name="Lindquist E."/>
            <person name="Pereda V."/>
            <person name="Salamov A."/>
            <person name="Shapiro H.J."/>
            <person name="Wuyts J."/>
            <person name="Blaudez D."/>
            <person name="Buee M."/>
            <person name="Brokstein P."/>
            <person name="Canbaeck B."/>
            <person name="Cohen D."/>
            <person name="Courty P.E."/>
            <person name="Coutinho P.M."/>
            <person name="Delaruelle C."/>
            <person name="Detter J.C."/>
            <person name="Deveau A."/>
            <person name="DiFazio S."/>
            <person name="Duplessis S."/>
            <person name="Fraissinet-Tachet L."/>
            <person name="Lucic E."/>
            <person name="Frey-Klett P."/>
            <person name="Fourrey C."/>
            <person name="Feussner I."/>
            <person name="Gay G."/>
            <person name="Grimwood J."/>
            <person name="Hoegger P.J."/>
            <person name="Jain P."/>
            <person name="Kilaru S."/>
            <person name="Labbe J."/>
            <person name="Lin Y.C."/>
            <person name="Legue V."/>
            <person name="Le Tacon F."/>
            <person name="Marmeisse R."/>
            <person name="Melayah D."/>
            <person name="Montanini B."/>
            <person name="Muratet M."/>
            <person name="Nehls U."/>
            <person name="Niculita-Hirzel H."/>
            <person name="Oudot-Le Secq M.P."/>
            <person name="Peter M."/>
            <person name="Quesneville H."/>
            <person name="Rajashekar B."/>
            <person name="Reich M."/>
            <person name="Rouhier N."/>
            <person name="Schmutz J."/>
            <person name="Yin T."/>
            <person name="Chalot M."/>
            <person name="Henrissat B."/>
            <person name="Kuees U."/>
            <person name="Lucas S."/>
            <person name="Van de Peer Y."/>
            <person name="Podila G.K."/>
            <person name="Polle A."/>
            <person name="Pukkila P.J."/>
            <person name="Richardson P.M."/>
            <person name="Rouze P."/>
            <person name="Sanders I.R."/>
            <person name="Stajich J.E."/>
            <person name="Tunlid A."/>
            <person name="Tuskan G."/>
            <person name="Grigoriev I.V."/>
        </authorList>
    </citation>
    <scope>NUCLEOTIDE SEQUENCE [LARGE SCALE GENOMIC DNA]</scope>
    <source>
        <strain evidence="3">S238N-H82 / ATCC MYA-4686</strain>
    </source>
</reference>
<dbReference type="STRING" id="486041.B0DE66"/>
<dbReference type="Proteomes" id="UP000001194">
    <property type="component" value="Unassembled WGS sequence"/>
</dbReference>
<evidence type="ECO:0000313" key="2">
    <source>
        <dbReference type="EMBL" id="EDR07087.1"/>
    </source>
</evidence>
<feature type="compositionally biased region" description="Basic residues" evidence="1">
    <location>
        <begin position="11"/>
        <end position="27"/>
    </location>
</feature>
<accession>B0DE66</accession>
<dbReference type="AlphaFoldDB" id="B0DE66"/>